<keyword evidence="6" id="KW-1185">Reference proteome</keyword>
<proteinExistence type="inferred from homology"/>
<dbReference type="Pfam" id="PF01464">
    <property type="entry name" value="SLT"/>
    <property type="match status" value="1"/>
</dbReference>
<dbReference type="EMBL" id="CP043869">
    <property type="protein sequence ID" value="QEQ96981.1"/>
    <property type="molecule type" value="Genomic_DNA"/>
</dbReference>
<keyword evidence="3" id="KW-0732">Signal</keyword>
<dbReference type="AlphaFoldDB" id="A0A5P1RCJ7"/>
<dbReference type="SMART" id="SM00257">
    <property type="entry name" value="LysM"/>
    <property type="match status" value="3"/>
</dbReference>
<feature type="region of interest" description="Disordered" evidence="2">
    <location>
        <begin position="27"/>
        <end position="63"/>
    </location>
</feature>
<reference evidence="5 6" key="1">
    <citation type="journal article" date="2019" name="Biochem. Eng. J.">
        <title>Metabolic engineering of the marine bacteria Neptunomonas concharum for the production of acetoin and meso-2,3-butanediol from acetate.</title>
        <authorList>
            <person name="Li W."/>
            <person name="Pu N."/>
            <person name="Liu C.-X."/>
            <person name="Yuan Q.-P."/>
            <person name="Li Z.-J."/>
        </authorList>
    </citation>
    <scope>NUCLEOTIDE SEQUENCE [LARGE SCALE GENOMIC DNA]</scope>
    <source>
        <strain evidence="5 6">JCM17730</strain>
    </source>
</reference>
<evidence type="ECO:0000259" key="4">
    <source>
        <dbReference type="PROSITE" id="PS51782"/>
    </source>
</evidence>
<dbReference type="InterPro" id="IPR018392">
    <property type="entry name" value="LysM"/>
</dbReference>
<dbReference type="GO" id="GO:0008932">
    <property type="term" value="F:lytic endotransglycosylase activity"/>
    <property type="evidence" value="ECO:0007669"/>
    <property type="project" value="TreeGrafter"/>
</dbReference>
<dbReference type="Proteomes" id="UP000324760">
    <property type="component" value="Chromosome"/>
</dbReference>
<feature type="chain" id="PRO_5024902963" evidence="3">
    <location>
        <begin position="25"/>
        <end position="518"/>
    </location>
</feature>
<dbReference type="InterPro" id="IPR008258">
    <property type="entry name" value="Transglycosylase_SLT_dom_1"/>
</dbReference>
<sequence>MRSRLLLTPLLVSALLTGCQTVTTKENTATIDTTHPVPKPKTQATTAESKQAPNSSSKVKQPASNNLWDITRDHFTLNDEAQHDAVTIQINWYKKYPRHMRRVTENASRYYHYVLNEVLKRDLPAEIALLPAVESMYDPDAYSSGHAVGIWQFIPSTAKYLGIKRSQWYDGRKDIIDSTKTALDYLEKLNQRFDGDWLLTFAAYNAGGGTISKAMRKNREAGLPTDYWSLSLPKETRLYVPRILALASFVRTPEAFDMHLPAIPNEPYFKVVTTSQQLSIPEAAKLAKTRRAELELLNPGLLELMTDPTGPHRLLIPAKKSETFKLALLEKPVHSPTQWVRYKVRTGDSLSALAARFGTKVKDIQEANEMTSSHLRVGKSLLIPETTSLAKTDLAAPSNLAASTTEISQYRVKQGDTLWRIANQYGIAVATLARWNNMQPADPIKIGEQLRIGELPSLARDEADALRRIGYRVQSGDSLSVIADRYNIRVADIREWNNLSGNNMIKAGQQLTLFIDEG</sequence>
<evidence type="ECO:0000256" key="3">
    <source>
        <dbReference type="SAM" id="SignalP"/>
    </source>
</evidence>
<accession>A0A5P1RCJ7</accession>
<dbReference type="SUPFAM" id="SSF53955">
    <property type="entry name" value="Lysozyme-like"/>
    <property type="match status" value="1"/>
</dbReference>
<dbReference type="PROSITE" id="PS51782">
    <property type="entry name" value="LYSM"/>
    <property type="match status" value="3"/>
</dbReference>
<dbReference type="PANTHER" id="PTHR33734:SF22">
    <property type="entry name" value="MEMBRANE-BOUND LYTIC MUREIN TRANSGLYCOSYLASE D"/>
    <property type="match status" value="1"/>
</dbReference>
<dbReference type="GO" id="GO:0016020">
    <property type="term" value="C:membrane"/>
    <property type="evidence" value="ECO:0007669"/>
    <property type="project" value="InterPro"/>
</dbReference>
<dbReference type="KEGG" id="ncu:F0U83_09740"/>
<dbReference type="InterPro" id="IPR023346">
    <property type="entry name" value="Lysozyme-like_dom_sf"/>
</dbReference>
<dbReference type="Gene3D" id="1.10.530.10">
    <property type="match status" value="1"/>
</dbReference>
<evidence type="ECO:0000313" key="6">
    <source>
        <dbReference type="Proteomes" id="UP000324760"/>
    </source>
</evidence>
<feature type="domain" description="LysM" evidence="4">
    <location>
        <begin position="408"/>
        <end position="452"/>
    </location>
</feature>
<dbReference type="Gene3D" id="3.10.350.10">
    <property type="entry name" value="LysM domain"/>
    <property type="match status" value="3"/>
</dbReference>
<dbReference type="OrthoDB" id="9815002at2"/>
<feature type="domain" description="LysM" evidence="4">
    <location>
        <begin position="340"/>
        <end position="383"/>
    </location>
</feature>
<feature type="compositionally biased region" description="Polar residues" evidence="2">
    <location>
        <begin position="42"/>
        <end position="63"/>
    </location>
</feature>
<dbReference type="Pfam" id="PF01476">
    <property type="entry name" value="LysM"/>
    <property type="match status" value="3"/>
</dbReference>
<dbReference type="PANTHER" id="PTHR33734">
    <property type="entry name" value="LYSM DOMAIN-CONTAINING GPI-ANCHORED PROTEIN 2"/>
    <property type="match status" value="1"/>
</dbReference>
<dbReference type="PROSITE" id="PS51257">
    <property type="entry name" value="PROKAR_LIPOPROTEIN"/>
    <property type="match status" value="1"/>
</dbReference>
<evidence type="ECO:0000256" key="1">
    <source>
        <dbReference type="ARBA" id="ARBA00007734"/>
    </source>
</evidence>
<dbReference type="RefSeq" id="WP_138987710.1">
    <property type="nucleotide sequence ID" value="NZ_CP043869.1"/>
</dbReference>
<dbReference type="CDD" id="cd16894">
    <property type="entry name" value="MltD-like"/>
    <property type="match status" value="1"/>
</dbReference>
<dbReference type="InterPro" id="IPR000189">
    <property type="entry name" value="Transglyc_AS"/>
</dbReference>
<comment type="similarity">
    <text evidence="1">Belongs to the transglycosylase Slt family.</text>
</comment>
<gene>
    <name evidence="5" type="ORF">F0U83_09740</name>
</gene>
<feature type="signal peptide" evidence="3">
    <location>
        <begin position="1"/>
        <end position="24"/>
    </location>
</feature>
<evidence type="ECO:0000256" key="2">
    <source>
        <dbReference type="SAM" id="MobiDB-lite"/>
    </source>
</evidence>
<dbReference type="InterPro" id="IPR036779">
    <property type="entry name" value="LysM_dom_sf"/>
</dbReference>
<dbReference type="PROSITE" id="PS00922">
    <property type="entry name" value="TRANSGLYCOSYLASE"/>
    <property type="match status" value="1"/>
</dbReference>
<dbReference type="SUPFAM" id="SSF54106">
    <property type="entry name" value="LysM domain"/>
    <property type="match status" value="3"/>
</dbReference>
<dbReference type="GO" id="GO:0000270">
    <property type="term" value="P:peptidoglycan metabolic process"/>
    <property type="evidence" value="ECO:0007669"/>
    <property type="project" value="InterPro"/>
</dbReference>
<evidence type="ECO:0000313" key="5">
    <source>
        <dbReference type="EMBL" id="QEQ96981.1"/>
    </source>
</evidence>
<name>A0A5P1RCJ7_9GAMM</name>
<protein>
    <submittedName>
        <fullName evidence="5">LysM peptidoglycan-binding domain-containing protein</fullName>
    </submittedName>
</protein>
<feature type="domain" description="LysM" evidence="4">
    <location>
        <begin position="469"/>
        <end position="513"/>
    </location>
</feature>
<dbReference type="CDD" id="cd00118">
    <property type="entry name" value="LysM"/>
    <property type="match status" value="3"/>
</dbReference>
<organism evidence="5 6">
    <name type="scientific">Neptunomonas concharum</name>
    <dbReference type="NCBI Taxonomy" id="1031538"/>
    <lineage>
        <taxon>Bacteria</taxon>
        <taxon>Pseudomonadati</taxon>
        <taxon>Pseudomonadota</taxon>
        <taxon>Gammaproteobacteria</taxon>
        <taxon>Oceanospirillales</taxon>
        <taxon>Oceanospirillaceae</taxon>
        <taxon>Neptunomonas</taxon>
    </lineage>
</organism>